<accession>A0AA88IMN4</accession>
<dbReference type="Proteomes" id="UP001187415">
    <property type="component" value="Unassembled WGS sequence"/>
</dbReference>
<organism evidence="2 3">
    <name type="scientific">Channa striata</name>
    <name type="common">Snakehead murrel</name>
    <name type="synonym">Ophicephalus striatus</name>
    <dbReference type="NCBI Taxonomy" id="64152"/>
    <lineage>
        <taxon>Eukaryota</taxon>
        <taxon>Metazoa</taxon>
        <taxon>Chordata</taxon>
        <taxon>Craniata</taxon>
        <taxon>Vertebrata</taxon>
        <taxon>Euteleostomi</taxon>
        <taxon>Actinopterygii</taxon>
        <taxon>Neopterygii</taxon>
        <taxon>Teleostei</taxon>
        <taxon>Neoteleostei</taxon>
        <taxon>Acanthomorphata</taxon>
        <taxon>Anabantaria</taxon>
        <taxon>Anabantiformes</taxon>
        <taxon>Channoidei</taxon>
        <taxon>Channidae</taxon>
        <taxon>Channa</taxon>
    </lineage>
</organism>
<dbReference type="EMBL" id="JAUPFM010000021">
    <property type="protein sequence ID" value="KAK2816861.1"/>
    <property type="molecule type" value="Genomic_DNA"/>
</dbReference>
<evidence type="ECO:0000313" key="2">
    <source>
        <dbReference type="EMBL" id="KAK2816861.1"/>
    </source>
</evidence>
<reference evidence="2" key="1">
    <citation type="submission" date="2023-07" db="EMBL/GenBank/DDBJ databases">
        <title>Chromosome-level Genome Assembly of Striped Snakehead (Channa striata).</title>
        <authorList>
            <person name="Liu H."/>
        </authorList>
    </citation>
    <scope>NUCLEOTIDE SEQUENCE</scope>
    <source>
        <strain evidence="2">Gz</strain>
        <tissue evidence="2">Muscle</tissue>
    </source>
</reference>
<proteinExistence type="predicted"/>
<sequence>MLDSKLQNLSAEDAAHLMYRGQDPARSGQVSGWAETKPHSSTTLERADVLSWSVNEPLEPGGAGEEGPRTLPHPLATDYYKDQRGSGAVSV</sequence>
<feature type="region of interest" description="Disordered" evidence="1">
    <location>
        <begin position="19"/>
        <end position="91"/>
    </location>
</feature>
<comment type="caution">
    <text evidence="2">The sequence shown here is derived from an EMBL/GenBank/DDBJ whole genome shotgun (WGS) entry which is preliminary data.</text>
</comment>
<evidence type="ECO:0000256" key="1">
    <source>
        <dbReference type="SAM" id="MobiDB-lite"/>
    </source>
</evidence>
<protein>
    <submittedName>
        <fullName evidence="2">Uncharacterized protein</fullName>
    </submittedName>
</protein>
<gene>
    <name evidence="2" type="ORF">Q5P01_025052</name>
</gene>
<dbReference type="AlphaFoldDB" id="A0AA88IMN4"/>
<evidence type="ECO:0000313" key="3">
    <source>
        <dbReference type="Proteomes" id="UP001187415"/>
    </source>
</evidence>
<name>A0AA88IMN4_CHASR</name>
<keyword evidence="3" id="KW-1185">Reference proteome</keyword>